<dbReference type="SUPFAM" id="SSF56747">
    <property type="entry name" value="Prim-pol domain"/>
    <property type="match status" value="1"/>
</dbReference>
<keyword evidence="1" id="KW-0812">Transmembrane</keyword>
<evidence type="ECO:0000256" key="1">
    <source>
        <dbReference type="SAM" id="Phobius"/>
    </source>
</evidence>
<keyword evidence="1" id="KW-0472">Membrane</keyword>
<reference evidence="2 3" key="1">
    <citation type="journal article" date="2008" name="J. Microbiol.">
        <title>Molecular and phylogenetic characterization of Spodoptera litura granulovirus.</title>
        <authorList>
            <person name="Wang Y."/>
            <person name="Choi J.Y."/>
            <person name="Roh J.Y."/>
            <person name="Woo S.D."/>
            <person name="Jin B.R."/>
            <person name="Je Y.H."/>
        </authorList>
    </citation>
    <scope>NUCLEOTIDE SEQUENCE [LARGE SCALE GENOMIC DNA]</scope>
    <source>
        <strain evidence="2">SlGV-K1</strain>
    </source>
</reference>
<dbReference type="Gene3D" id="3.90.920.10">
    <property type="entry name" value="DNA primase, PRIM domain"/>
    <property type="match status" value="1"/>
</dbReference>
<name>A5IZR4_9BBAC</name>
<dbReference type="GeneID" id="5184221"/>
<dbReference type="KEGG" id="vg:5184221"/>
<organism evidence="2 3">
    <name type="scientific">Spodoptera litura granulovirus</name>
    <dbReference type="NCBI Taxonomy" id="359919"/>
    <lineage>
        <taxon>Viruses</taxon>
        <taxon>Viruses incertae sedis</taxon>
        <taxon>Naldaviricetes</taxon>
        <taxon>Lefavirales</taxon>
        <taxon>Baculoviridae</taxon>
        <taxon>Betabaculovirus</taxon>
        <taxon>Betabaculovirus spliturae</taxon>
    </lineage>
</organism>
<accession>A5IZR4</accession>
<protein>
    <submittedName>
        <fullName evidence="2">Lef-1</fullName>
    </submittedName>
</protein>
<dbReference type="OrthoDB" id="18354at10239"/>
<sequence>MMSFLDDVTLSPTPAISALITRNILSLSLILFLLLTMAYTREQALKLWSSVKYNESRYWAFMKRQHNKDVWVHTDSVSCNRTFKNFEDFYGFIRGVNAKDVHVKKTVNGGREWVIDVDHEDKDSEKIRLKNMISHLTFASFFGENCIKIMYSGNRGLHVWLASTPTKFSIDAPISLRKYYYDNVLKAPTKINPKLTKPGSMAYAFVQALENDWVKRKITELYPNIKLQNYNQLIKEFYPRVDQQVFCSLKQIRAPYSYHSKSDKYSCDHVLLGIDDK</sequence>
<evidence type="ECO:0000313" key="2">
    <source>
        <dbReference type="EMBL" id="ABQ52005.1"/>
    </source>
</evidence>
<proteinExistence type="predicted"/>
<dbReference type="PIRSF" id="PIRSF016433">
    <property type="entry name" value="Viral_DNA_prim"/>
    <property type="match status" value="1"/>
</dbReference>
<dbReference type="Proteomes" id="UP000202782">
    <property type="component" value="Segment"/>
</dbReference>
<dbReference type="RefSeq" id="YP_001257013.1">
    <property type="nucleotide sequence ID" value="NC_009503.1"/>
</dbReference>
<keyword evidence="1" id="KW-1133">Transmembrane helix</keyword>
<dbReference type="EMBL" id="DQ288858">
    <property type="protein sequence ID" value="ABQ52005.1"/>
    <property type="molecule type" value="Genomic_DNA"/>
</dbReference>
<gene>
    <name evidence="2" type="primary">lef-1</name>
    <name evidence="2" type="ORF">SlGVgp062</name>
</gene>
<keyword evidence="3" id="KW-1185">Reference proteome</keyword>
<feature type="transmembrane region" description="Helical" evidence="1">
    <location>
        <begin position="20"/>
        <end position="40"/>
    </location>
</feature>
<dbReference type="InterPro" id="IPR016658">
    <property type="entry name" value="DNA_primase_LEF1"/>
</dbReference>
<evidence type="ECO:0000313" key="3">
    <source>
        <dbReference type="Proteomes" id="UP000202782"/>
    </source>
</evidence>